<dbReference type="EMBL" id="VLKE01000001">
    <property type="protein sequence ID" value="TWH69562.1"/>
    <property type="molecule type" value="Genomic_DNA"/>
</dbReference>
<dbReference type="GO" id="GO:0006596">
    <property type="term" value="P:polyamine biosynthetic process"/>
    <property type="evidence" value="ECO:0007669"/>
    <property type="project" value="UniProtKB-KW"/>
</dbReference>
<protein>
    <recommendedName>
        <fullName evidence="4">Spermidine synthase</fullName>
    </recommendedName>
</protein>
<dbReference type="InterPro" id="IPR029063">
    <property type="entry name" value="SAM-dependent_MTases_sf"/>
</dbReference>
<dbReference type="Proteomes" id="UP000319825">
    <property type="component" value="Unassembled WGS sequence"/>
</dbReference>
<accession>A0A562IF84</accession>
<dbReference type="PANTHER" id="PTHR43317">
    <property type="entry name" value="THERMOSPERMINE SYNTHASE ACAULIS5"/>
    <property type="match status" value="1"/>
</dbReference>
<dbReference type="Gene3D" id="3.40.50.150">
    <property type="entry name" value="Vaccinia Virus protein VP39"/>
    <property type="match status" value="1"/>
</dbReference>
<evidence type="ECO:0008006" key="4">
    <source>
        <dbReference type="Google" id="ProtNLM"/>
    </source>
</evidence>
<reference evidence="2 3" key="1">
    <citation type="submission" date="2019-07" db="EMBL/GenBank/DDBJ databases">
        <title>R&amp;d 2014.</title>
        <authorList>
            <person name="Klenk H.-P."/>
        </authorList>
    </citation>
    <scope>NUCLEOTIDE SEQUENCE [LARGE SCALE GENOMIC DNA]</scope>
    <source>
        <strain evidence="2 3">DSM 43868</strain>
    </source>
</reference>
<sequence length="271" mass="28278">MPGMHSVDGLELVGDPGRPSGRTLLADGVAQSYVDVADPRHLHFEYVRRMAALVDLAAPPGAPVDALHLGGGALTLPRYVGATRPGSAQLVVERDADVVDLVRRELPPPPPGVRVEVADARDAVTAAPPAGYDLVLADVYRAARMPGHVASVEFAAEVARVLRPDGIALVNVTDLPPLVFTRARVATLRAMFAEVCLVADRRMLRGRRYGNVVLAAAHRAGRLPVGRLAARAARDPVPGQVLHGAALDAFVAGARPGTDASLGVARGTAPS</sequence>
<name>A0A562IF84_MICOL</name>
<dbReference type="SUPFAM" id="SSF53335">
    <property type="entry name" value="S-adenosyl-L-methionine-dependent methyltransferases"/>
    <property type="match status" value="1"/>
</dbReference>
<dbReference type="NCBIfam" id="NF037959">
    <property type="entry name" value="MFS_SpdSyn"/>
    <property type="match status" value="1"/>
</dbReference>
<evidence type="ECO:0000313" key="2">
    <source>
        <dbReference type="EMBL" id="TWH69562.1"/>
    </source>
</evidence>
<dbReference type="CDD" id="cd02440">
    <property type="entry name" value="AdoMet_MTases"/>
    <property type="match status" value="1"/>
</dbReference>
<evidence type="ECO:0000313" key="3">
    <source>
        <dbReference type="Proteomes" id="UP000319825"/>
    </source>
</evidence>
<dbReference type="PANTHER" id="PTHR43317:SF1">
    <property type="entry name" value="THERMOSPERMINE SYNTHASE ACAULIS5"/>
    <property type="match status" value="1"/>
</dbReference>
<keyword evidence="3" id="KW-1185">Reference proteome</keyword>
<proteinExistence type="predicted"/>
<dbReference type="AlphaFoldDB" id="A0A562IF84"/>
<gene>
    <name evidence="2" type="ORF">JD77_04572</name>
</gene>
<organism evidence="2 3">
    <name type="scientific">Micromonospora olivasterospora</name>
    <dbReference type="NCBI Taxonomy" id="1880"/>
    <lineage>
        <taxon>Bacteria</taxon>
        <taxon>Bacillati</taxon>
        <taxon>Actinomycetota</taxon>
        <taxon>Actinomycetes</taxon>
        <taxon>Micromonosporales</taxon>
        <taxon>Micromonosporaceae</taxon>
        <taxon>Micromonospora</taxon>
    </lineage>
</organism>
<keyword evidence="1" id="KW-0620">Polyamine biosynthesis</keyword>
<comment type="caution">
    <text evidence="2">The sequence shown here is derived from an EMBL/GenBank/DDBJ whole genome shotgun (WGS) entry which is preliminary data.</text>
</comment>
<evidence type="ECO:0000256" key="1">
    <source>
        <dbReference type="ARBA" id="ARBA00023115"/>
    </source>
</evidence>